<dbReference type="EMBL" id="JAUNZN010000003">
    <property type="protein sequence ID" value="KAK4825485.1"/>
    <property type="molecule type" value="Genomic_DNA"/>
</dbReference>
<organism evidence="1 2">
    <name type="scientific">Mycteria americana</name>
    <name type="common">Wood stork</name>
    <dbReference type="NCBI Taxonomy" id="33587"/>
    <lineage>
        <taxon>Eukaryota</taxon>
        <taxon>Metazoa</taxon>
        <taxon>Chordata</taxon>
        <taxon>Craniata</taxon>
        <taxon>Vertebrata</taxon>
        <taxon>Euteleostomi</taxon>
        <taxon>Archelosauria</taxon>
        <taxon>Archosauria</taxon>
        <taxon>Dinosauria</taxon>
        <taxon>Saurischia</taxon>
        <taxon>Theropoda</taxon>
        <taxon>Coelurosauria</taxon>
        <taxon>Aves</taxon>
        <taxon>Neognathae</taxon>
        <taxon>Neoaves</taxon>
        <taxon>Aequornithes</taxon>
        <taxon>Ciconiiformes</taxon>
        <taxon>Ciconiidae</taxon>
        <taxon>Mycteria</taxon>
    </lineage>
</organism>
<evidence type="ECO:0000313" key="2">
    <source>
        <dbReference type="Proteomes" id="UP001333110"/>
    </source>
</evidence>
<gene>
    <name evidence="1" type="ORF">QYF61_027640</name>
</gene>
<sequence>MAELEVKQAKLPERLQKFTNTTNEKLDMSRQRALAAQKANHILGCIKSSMASRLREQLKEAWQIYISTYKQHCTKAILDFPSKNTRTDHHQCQVSHYTQSAPAEGKQ</sequence>
<accession>A0AAN7S216</accession>
<comment type="caution">
    <text evidence="1">The sequence shown here is derived from an EMBL/GenBank/DDBJ whole genome shotgun (WGS) entry which is preliminary data.</text>
</comment>
<dbReference type="AlphaFoldDB" id="A0AAN7S216"/>
<name>A0AAN7S216_MYCAM</name>
<reference evidence="1 2" key="1">
    <citation type="journal article" date="2023" name="J. Hered.">
        <title>Chromosome-level genome of the wood stork (Mycteria americana) provides insight into avian chromosome evolution.</title>
        <authorList>
            <person name="Flamio R. Jr."/>
            <person name="Ramstad K.M."/>
        </authorList>
    </citation>
    <scope>NUCLEOTIDE SEQUENCE [LARGE SCALE GENOMIC DNA]</scope>
    <source>
        <strain evidence="1">JAX WOST 10</strain>
    </source>
</reference>
<evidence type="ECO:0000313" key="1">
    <source>
        <dbReference type="EMBL" id="KAK4825485.1"/>
    </source>
</evidence>
<protein>
    <submittedName>
        <fullName evidence="1">Uncharacterized protein</fullName>
    </submittedName>
</protein>
<dbReference type="Proteomes" id="UP001333110">
    <property type="component" value="Unassembled WGS sequence"/>
</dbReference>
<proteinExistence type="predicted"/>
<keyword evidence="2" id="KW-1185">Reference proteome</keyword>